<dbReference type="InParanoid" id="A0A0D0AHD5"/>
<sequence length="73" mass="8503">MKCEYDESETKRSRKVDQSEQVNKRKPGLRSQMSSTGNADHSHHQMDRVRTARETLAKPLWREEAKAALCNKM</sequence>
<name>A0A0D0AHD5_9AGAM</name>
<dbReference type="OrthoDB" id="498125at2759"/>
<organism evidence="2 3">
    <name type="scientific">Suillus luteus UH-Slu-Lm8-n1</name>
    <dbReference type="NCBI Taxonomy" id="930992"/>
    <lineage>
        <taxon>Eukaryota</taxon>
        <taxon>Fungi</taxon>
        <taxon>Dikarya</taxon>
        <taxon>Basidiomycota</taxon>
        <taxon>Agaricomycotina</taxon>
        <taxon>Agaricomycetes</taxon>
        <taxon>Agaricomycetidae</taxon>
        <taxon>Boletales</taxon>
        <taxon>Suillineae</taxon>
        <taxon>Suillaceae</taxon>
        <taxon>Suillus</taxon>
    </lineage>
</organism>
<reference evidence="3" key="2">
    <citation type="submission" date="2015-01" db="EMBL/GenBank/DDBJ databases">
        <title>Evolutionary Origins and Diversification of the Mycorrhizal Mutualists.</title>
        <authorList>
            <consortium name="DOE Joint Genome Institute"/>
            <consortium name="Mycorrhizal Genomics Consortium"/>
            <person name="Kohler A."/>
            <person name="Kuo A."/>
            <person name="Nagy L.G."/>
            <person name="Floudas D."/>
            <person name="Copeland A."/>
            <person name="Barry K.W."/>
            <person name="Cichocki N."/>
            <person name="Veneault-Fourrey C."/>
            <person name="LaButti K."/>
            <person name="Lindquist E.A."/>
            <person name="Lipzen A."/>
            <person name="Lundell T."/>
            <person name="Morin E."/>
            <person name="Murat C."/>
            <person name="Riley R."/>
            <person name="Ohm R."/>
            <person name="Sun H."/>
            <person name="Tunlid A."/>
            <person name="Henrissat B."/>
            <person name="Grigoriev I.V."/>
            <person name="Hibbett D.S."/>
            <person name="Martin F."/>
        </authorList>
    </citation>
    <scope>NUCLEOTIDE SEQUENCE [LARGE SCALE GENOMIC DNA]</scope>
    <source>
        <strain evidence="3">UH-Slu-Lm8-n1</strain>
    </source>
</reference>
<dbReference type="Proteomes" id="UP000054485">
    <property type="component" value="Unassembled WGS sequence"/>
</dbReference>
<dbReference type="HOGENOM" id="CLU_2706464_0_0_1"/>
<evidence type="ECO:0000313" key="3">
    <source>
        <dbReference type="Proteomes" id="UP000054485"/>
    </source>
</evidence>
<accession>A0A0D0AHD5</accession>
<dbReference type="EMBL" id="KN835446">
    <property type="protein sequence ID" value="KIK37509.1"/>
    <property type="molecule type" value="Genomic_DNA"/>
</dbReference>
<dbReference type="AlphaFoldDB" id="A0A0D0AHD5"/>
<evidence type="ECO:0000256" key="1">
    <source>
        <dbReference type="SAM" id="MobiDB-lite"/>
    </source>
</evidence>
<protein>
    <submittedName>
        <fullName evidence="2">Unplaced genomic scaffold CY34scaffold_315, whole genome shotgun sequence</fullName>
    </submittedName>
</protein>
<feature type="region of interest" description="Disordered" evidence="1">
    <location>
        <begin position="1"/>
        <end position="50"/>
    </location>
</feature>
<feature type="compositionally biased region" description="Basic and acidic residues" evidence="1">
    <location>
        <begin position="40"/>
        <end position="50"/>
    </location>
</feature>
<proteinExistence type="predicted"/>
<gene>
    <name evidence="2" type="ORF">CY34DRAFT_810263</name>
</gene>
<evidence type="ECO:0000313" key="2">
    <source>
        <dbReference type="EMBL" id="KIK37509.1"/>
    </source>
</evidence>
<reference evidence="2 3" key="1">
    <citation type="submission" date="2014-04" db="EMBL/GenBank/DDBJ databases">
        <authorList>
            <consortium name="DOE Joint Genome Institute"/>
            <person name="Kuo A."/>
            <person name="Ruytinx J."/>
            <person name="Rineau F."/>
            <person name="Colpaert J."/>
            <person name="Kohler A."/>
            <person name="Nagy L.G."/>
            <person name="Floudas D."/>
            <person name="Copeland A."/>
            <person name="Barry K.W."/>
            <person name="Cichocki N."/>
            <person name="Veneault-Fourrey C."/>
            <person name="LaButti K."/>
            <person name="Lindquist E.A."/>
            <person name="Lipzen A."/>
            <person name="Lundell T."/>
            <person name="Morin E."/>
            <person name="Murat C."/>
            <person name="Sun H."/>
            <person name="Tunlid A."/>
            <person name="Henrissat B."/>
            <person name="Grigoriev I.V."/>
            <person name="Hibbett D.S."/>
            <person name="Martin F."/>
            <person name="Nordberg H.P."/>
            <person name="Cantor M.N."/>
            <person name="Hua S.X."/>
        </authorList>
    </citation>
    <scope>NUCLEOTIDE SEQUENCE [LARGE SCALE GENOMIC DNA]</scope>
    <source>
        <strain evidence="2 3">UH-Slu-Lm8-n1</strain>
    </source>
</reference>
<feature type="compositionally biased region" description="Basic and acidic residues" evidence="1">
    <location>
        <begin position="1"/>
        <end position="18"/>
    </location>
</feature>
<keyword evidence="3" id="KW-1185">Reference proteome</keyword>